<keyword evidence="2" id="KW-1185">Reference proteome</keyword>
<proteinExistence type="predicted"/>
<dbReference type="Proteomes" id="UP000828941">
    <property type="component" value="Chromosome 13"/>
</dbReference>
<dbReference type="EMBL" id="CM039438">
    <property type="protein sequence ID" value="KAI4299079.1"/>
    <property type="molecule type" value="Genomic_DNA"/>
</dbReference>
<evidence type="ECO:0000313" key="1">
    <source>
        <dbReference type="EMBL" id="KAI4299079.1"/>
    </source>
</evidence>
<name>A0ACB9KP01_BAUVA</name>
<comment type="caution">
    <text evidence="1">The sequence shown here is derived from an EMBL/GenBank/DDBJ whole genome shotgun (WGS) entry which is preliminary data.</text>
</comment>
<protein>
    <submittedName>
        <fullName evidence="1">Uncharacterized protein</fullName>
    </submittedName>
</protein>
<evidence type="ECO:0000313" key="2">
    <source>
        <dbReference type="Proteomes" id="UP000828941"/>
    </source>
</evidence>
<sequence length="297" mass="33564">MELTGAINDDAFFNLEELDFFSLKNNSEVMLTGLIPEIDQPTLIRFNVSNNHLEGRIPNTRKLQSFEPDSFLGNPELCGQPSLNLCSTHADSPITEPGNQPDNNDIQKAKGSKRNFREINNTSHVSKIFNVVLVLLLAVVLLVYLNWNTTEKLNKMKGQIIPTAEDTESEEEKVEIGEGTVMAEEEGTSELVFFKDEPKFQMDEVLKASAEKLGQETIGNSYKAILNGGTPIVVKWLWHLKTMNKEDFKKLILLLIADLNHPNLLPLRAYYYSTDQKLLLYKDAENGNLFSRVSTSW</sequence>
<accession>A0ACB9KP01</accession>
<organism evidence="1 2">
    <name type="scientific">Bauhinia variegata</name>
    <name type="common">Purple orchid tree</name>
    <name type="synonym">Phanera variegata</name>
    <dbReference type="NCBI Taxonomy" id="167791"/>
    <lineage>
        <taxon>Eukaryota</taxon>
        <taxon>Viridiplantae</taxon>
        <taxon>Streptophyta</taxon>
        <taxon>Embryophyta</taxon>
        <taxon>Tracheophyta</taxon>
        <taxon>Spermatophyta</taxon>
        <taxon>Magnoliopsida</taxon>
        <taxon>eudicotyledons</taxon>
        <taxon>Gunneridae</taxon>
        <taxon>Pentapetalae</taxon>
        <taxon>rosids</taxon>
        <taxon>fabids</taxon>
        <taxon>Fabales</taxon>
        <taxon>Fabaceae</taxon>
        <taxon>Cercidoideae</taxon>
        <taxon>Cercideae</taxon>
        <taxon>Bauhiniinae</taxon>
        <taxon>Bauhinia</taxon>
    </lineage>
</organism>
<reference evidence="1 2" key="1">
    <citation type="journal article" date="2022" name="DNA Res.">
        <title>Chromosomal-level genome assembly of the orchid tree Bauhinia variegata (Leguminosae; Cercidoideae) supports the allotetraploid origin hypothesis of Bauhinia.</title>
        <authorList>
            <person name="Zhong Y."/>
            <person name="Chen Y."/>
            <person name="Zheng D."/>
            <person name="Pang J."/>
            <person name="Liu Y."/>
            <person name="Luo S."/>
            <person name="Meng S."/>
            <person name="Qian L."/>
            <person name="Wei D."/>
            <person name="Dai S."/>
            <person name="Zhou R."/>
        </authorList>
    </citation>
    <scope>NUCLEOTIDE SEQUENCE [LARGE SCALE GENOMIC DNA]</scope>
    <source>
        <strain evidence="1">BV-YZ2020</strain>
    </source>
</reference>
<gene>
    <name evidence="1" type="ORF">L6164_032571</name>
</gene>